<proteinExistence type="inferred from homology"/>
<evidence type="ECO:0000313" key="9">
    <source>
        <dbReference type="Proteomes" id="UP000242861"/>
    </source>
</evidence>
<keyword evidence="6 7" id="KW-0472">Membrane</keyword>
<reference evidence="9" key="1">
    <citation type="submission" date="2017-12" db="EMBL/GenBank/DDBJ databases">
        <authorList>
            <person name="Yu X.-Y."/>
        </authorList>
    </citation>
    <scope>NUCLEOTIDE SEQUENCE [LARGE SCALE GENOMIC DNA]</scope>
    <source>
        <strain evidence="9">ZYSR67-Z</strain>
    </source>
</reference>
<evidence type="ECO:0000256" key="3">
    <source>
        <dbReference type="ARBA" id="ARBA00022475"/>
    </source>
</evidence>
<dbReference type="RefSeq" id="WP_101192891.1">
    <property type="nucleotide sequence ID" value="NZ_PIYS01000005.1"/>
</dbReference>
<sequence>MSWRVSLRGYAPGLALCAVLASLAHWLAGQPWAREAGLGLLALAMLLGLLLGNTLYPRCAARADPGVALARQSLLRLGIVLYGVRLSLSQLLDLGPAVWLIDLLVVLSTFTLALWLGRRWLGLDRQTCLLIGAGSSICGAAAIVASESLVRGGQQRVAVAVATVVAFGSLAMLLYPQLFAWLGGDSQAFGIYIGSTLHEVAQVVAAGSAIDAPAAQLAVLSKMLRVLLLVPFLLLLAAWLRREQCPGEGTARLPIPWFALGFLLVLLIQAQWPLARDWQAHLVALDDALLALAMAGLGLATPLRAVLQAGWRPLWLGGLLFVWLVLGGAAINALLLPLWR</sequence>
<evidence type="ECO:0000256" key="4">
    <source>
        <dbReference type="ARBA" id="ARBA00022692"/>
    </source>
</evidence>
<feature type="transmembrane region" description="Helical" evidence="7">
    <location>
        <begin position="128"/>
        <end position="145"/>
    </location>
</feature>
<dbReference type="Proteomes" id="UP000242861">
    <property type="component" value="Unassembled WGS sequence"/>
</dbReference>
<dbReference type="EMBL" id="PIYS01000005">
    <property type="protein sequence ID" value="PKF72080.1"/>
    <property type="molecule type" value="Genomic_DNA"/>
</dbReference>
<evidence type="ECO:0000256" key="5">
    <source>
        <dbReference type="ARBA" id="ARBA00022989"/>
    </source>
</evidence>
<dbReference type="PANTHER" id="PTHR30106">
    <property type="entry name" value="INNER MEMBRANE PROTEIN YEIH-RELATED"/>
    <property type="match status" value="1"/>
</dbReference>
<feature type="transmembrane region" description="Helical" evidence="7">
    <location>
        <begin position="253"/>
        <end position="272"/>
    </location>
</feature>
<accession>A0A2I0CSD3</accession>
<comment type="similarity">
    <text evidence="2">Belongs to the UPF0324 family.</text>
</comment>
<keyword evidence="3" id="KW-1003">Cell membrane</keyword>
<dbReference type="Pfam" id="PF03601">
    <property type="entry name" value="Cons_hypoth698"/>
    <property type="match status" value="1"/>
</dbReference>
<dbReference type="PANTHER" id="PTHR30106:SF2">
    <property type="entry name" value="UPF0324 INNER MEMBRANE PROTEIN YEIH"/>
    <property type="match status" value="1"/>
</dbReference>
<feature type="transmembrane region" description="Helical" evidence="7">
    <location>
        <begin position="288"/>
        <end position="307"/>
    </location>
</feature>
<comment type="caution">
    <text evidence="8">The sequence shown here is derived from an EMBL/GenBank/DDBJ whole genome shotgun (WGS) entry which is preliminary data.</text>
</comment>
<dbReference type="InterPro" id="IPR018383">
    <property type="entry name" value="UPF0324_pro"/>
</dbReference>
<evidence type="ECO:0000256" key="7">
    <source>
        <dbReference type="SAM" id="Phobius"/>
    </source>
</evidence>
<dbReference type="NCBIfam" id="TIGR00698">
    <property type="entry name" value="YeiH family putative sulfate export transporter"/>
    <property type="match status" value="1"/>
</dbReference>
<dbReference type="AlphaFoldDB" id="A0A2I0CSD3"/>
<name>A0A2I0CSD3_9PSED</name>
<keyword evidence="5 7" id="KW-1133">Transmembrane helix</keyword>
<dbReference type="GO" id="GO:0005886">
    <property type="term" value="C:plasma membrane"/>
    <property type="evidence" value="ECO:0007669"/>
    <property type="project" value="UniProtKB-SubCell"/>
</dbReference>
<feature type="transmembrane region" description="Helical" evidence="7">
    <location>
        <begin position="39"/>
        <end position="56"/>
    </location>
</feature>
<organism evidence="8 9">
    <name type="scientific">Pseudomonas fluvialis</name>
    <dbReference type="NCBI Taxonomy" id="1793966"/>
    <lineage>
        <taxon>Bacteria</taxon>
        <taxon>Pseudomonadati</taxon>
        <taxon>Pseudomonadota</taxon>
        <taxon>Gammaproteobacteria</taxon>
        <taxon>Pseudomonadales</taxon>
        <taxon>Pseudomonadaceae</taxon>
        <taxon>Pseudomonas</taxon>
    </lineage>
</organism>
<comment type="subcellular location">
    <subcellularLocation>
        <location evidence="1">Cell membrane</location>
        <topology evidence="1">Multi-pass membrane protein</topology>
    </subcellularLocation>
</comment>
<dbReference type="InterPro" id="IPR004630">
    <property type="entry name" value="UPF0324_YeiH-like"/>
</dbReference>
<evidence type="ECO:0000313" key="8">
    <source>
        <dbReference type="EMBL" id="PKF72080.1"/>
    </source>
</evidence>
<feature type="transmembrane region" description="Helical" evidence="7">
    <location>
        <begin position="222"/>
        <end position="241"/>
    </location>
</feature>
<gene>
    <name evidence="8" type="ORF">CW360_04585</name>
</gene>
<evidence type="ECO:0000256" key="1">
    <source>
        <dbReference type="ARBA" id="ARBA00004651"/>
    </source>
</evidence>
<feature type="transmembrane region" description="Helical" evidence="7">
    <location>
        <begin position="157"/>
        <end position="182"/>
    </location>
</feature>
<feature type="transmembrane region" description="Helical" evidence="7">
    <location>
        <begin position="97"/>
        <end position="116"/>
    </location>
</feature>
<evidence type="ECO:0000256" key="6">
    <source>
        <dbReference type="ARBA" id="ARBA00023136"/>
    </source>
</evidence>
<feature type="transmembrane region" description="Helical" evidence="7">
    <location>
        <begin position="314"/>
        <end position="339"/>
    </location>
</feature>
<keyword evidence="4 7" id="KW-0812">Transmembrane</keyword>
<evidence type="ECO:0000256" key="2">
    <source>
        <dbReference type="ARBA" id="ARBA00007977"/>
    </source>
</evidence>
<protein>
    <submittedName>
        <fullName evidence="8">YeiH family putative sulfate export transporter</fullName>
    </submittedName>
</protein>